<keyword evidence="4" id="KW-1185">Reference proteome</keyword>
<sequence>MGKLSRGGHRVLVRPRRRPRRVETVEQSLGVLAGYDGSDHSMQALDWAMDEAELRKLPLTVCHAWQWPYGEGDPAGRDSLRRAAEHVLWHGADCARTGSSGLDVRGDLYEGSPTERLEELSARAELLVLGSRGLRGMARAVIGSVASHAAAHARCPVIVVRGRGALPRVPNPGPIVAGVADDGKADAVLGFACEEAVTRRLPLLVVHSWHQPPVAWAGMTYPALDPMALQEASEDWLAATVAPWRSRHPGLTIELRVANERAAETVGAVTEATLVVVGGPHGRFGSVAAGLLRQAPCPVAIVRG</sequence>
<gene>
    <name evidence="3" type="ORF">SAMN05421811_111119</name>
</gene>
<evidence type="ECO:0000313" key="4">
    <source>
        <dbReference type="Proteomes" id="UP000199361"/>
    </source>
</evidence>
<dbReference type="PRINTS" id="PR01438">
    <property type="entry name" value="UNVRSLSTRESS"/>
</dbReference>
<name>A0A1I0L2Z9_9ACTN</name>
<dbReference type="PANTHER" id="PTHR46553:SF3">
    <property type="entry name" value="ADENINE NUCLEOTIDE ALPHA HYDROLASES-LIKE SUPERFAMILY PROTEIN"/>
    <property type="match status" value="1"/>
</dbReference>
<dbReference type="PANTHER" id="PTHR46553">
    <property type="entry name" value="ADENINE NUCLEOTIDE ALPHA HYDROLASES-LIKE SUPERFAMILY PROTEIN"/>
    <property type="match status" value="1"/>
</dbReference>
<evidence type="ECO:0000313" key="3">
    <source>
        <dbReference type="EMBL" id="SEU33086.1"/>
    </source>
</evidence>
<organism evidence="3 4">
    <name type="scientific">Nonomuraea wenchangensis</name>
    <dbReference type="NCBI Taxonomy" id="568860"/>
    <lineage>
        <taxon>Bacteria</taxon>
        <taxon>Bacillati</taxon>
        <taxon>Actinomycetota</taxon>
        <taxon>Actinomycetes</taxon>
        <taxon>Streptosporangiales</taxon>
        <taxon>Streptosporangiaceae</taxon>
        <taxon>Nonomuraea</taxon>
    </lineage>
</organism>
<dbReference type="Gene3D" id="3.40.50.620">
    <property type="entry name" value="HUPs"/>
    <property type="match status" value="2"/>
</dbReference>
<dbReference type="InterPro" id="IPR006016">
    <property type="entry name" value="UspA"/>
</dbReference>
<evidence type="ECO:0000259" key="2">
    <source>
        <dbReference type="Pfam" id="PF00582"/>
    </source>
</evidence>
<feature type="domain" description="UspA" evidence="2">
    <location>
        <begin position="174"/>
        <end position="303"/>
    </location>
</feature>
<dbReference type="Proteomes" id="UP000199361">
    <property type="component" value="Unassembled WGS sequence"/>
</dbReference>
<dbReference type="InterPro" id="IPR006015">
    <property type="entry name" value="Universal_stress_UspA"/>
</dbReference>
<comment type="similarity">
    <text evidence="1">Belongs to the universal stress protein A family.</text>
</comment>
<dbReference type="Pfam" id="PF00582">
    <property type="entry name" value="Usp"/>
    <property type="match status" value="2"/>
</dbReference>
<dbReference type="InterPro" id="IPR014729">
    <property type="entry name" value="Rossmann-like_a/b/a_fold"/>
</dbReference>
<protein>
    <submittedName>
        <fullName evidence="3">Nucleotide-binding universal stress protein, UspA family</fullName>
    </submittedName>
</protein>
<dbReference type="SUPFAM" id="SSF52402">
    <property type="entry name" value="Adenine nucleotide alpha hydrolases-like"/>
    <property type="match status" value="2"/>
</dbReference>
<reference evidence="3 4" key="1">
    <citation type="submission" date="2016-10" db="EMBL/GenBank/DDBJ databases">
        <authorList>
            <person name="de Groot N.N."/>
        </authorList>
    </citation>
    <scope>NUCLEOTIDE SEQUENCE [LARGE SCALE GENOMIC DNA]</scope>
    <source>
        <strain evidence="3 4">CGMCC 4.5598</strain>
    </source>
</reference>
<dbReference type="EMBL" id="FOHX01000011">
    <property type="protein sequence ID" value="SEU33086.1"/>
    <property type="molecule type" value="Genomic_DNA"/>
</dbReference>
<evidence type="ECO:0000256" key="1">
    <source>
        <dbReference type="ARBA" id="ARBA00008791"/>
    </source>
</evidence>
<dbReference type="STRING" id="568860.SAMN05421811_111119"/>
<dbReference type="AlphaFoldDB" id="A0A1I0L2Z9"/>
<proteinExistence type="inferred from homology"/>
<accession>A0A1I0L2Z9</accession>
<feature type="domain" description="UspA" evidence="2">
    <location>
        <begin position="31"/>
        <end position="161"/>
    </location>
</feature>